<feature type="transmembrane region" description="Helical" evidence="6">
    <location>
        <begin position="436"/>
        <end position="455"/>
    </location>
</feature>
<accession>A0A850PEE3</accession>
<feature type="transmembrane region" description="Helical" evidence="6">
    <location>
        <begin position="294"/>
        <end position="315"/>
    </location>
</feature>
<dbReference type="PANTHER" id="PTHR43495">
    <property type="entry name" value="GABA PERMEASE"/>
    <property type="match status" value="1"/>
</dbReference>
<dbReference type="FunFam" id="1.20.1740.10:FF:000001">
    <property type="entry name" value="Amino acid permease"/>
    <property type="match status" value="1"/>
</dbReference>
<feature type="transmembrane region" description="Helical" evidence="6">
    <location>
        <begin position="133"/>
        <end position="154"/>
    </location>
</feature>
<dbReference type="Pfam" id="PF00324">
    <property type="entry name" value="AA_permease"/>
    <property type="match status" value="1"/>
</dbReference>
<keyword evidence="9" id="KW-1185">Reference proteome</keyword>
<evidence type="ECO:0000256" key="5">
    <source>
        <dbReference type="ARBA" id="ARBA00023136"/>
    </source>
</evidence>
<dbReference type="GO" id="GO:0016020">
    <property type="term" value="C:membrane"/>
    <property type="evidence" value="ECO:0007669"/>
    <property type="project" value="UniProtKB-SubCell"/>
</dbReference>
<evidence type="ECO:0000256" key="4">
    <source>
        <dbReference type="ARBA" id="ARBA00022989"/>
    </source>
</evidence>
<feature type="transmembrane region" description="Helical" evidence="6">
    <location>
        <begin position="249"/>
        <end position="270"/>
    </location>
</feature>
<evidence type="ECO:0000313" key="9">
    <source>
        <dbReference type="Proteomes" id="UP000585665"/>
    </source>
</evidence>
<name>A0A850PEE3_9PROT</name>
<feature type="transmembrane region" description="Helical" evidence="6">
    <location>
        <begin position="58"/>
        <end position="76"/>
    </location>
</feature>
<organism evidence="8 9">
    <name type="scientific">Ameyamaea chiangmaiensis</name>
    <dbReference type="NCBI Taxonomy" id="442969"/>
    <lineage>
        <taxon>Bacteria</taxon>
        <taxon>Pseudomonadati</taxon>
        <taxon>Pseudomonadota</taxon>
        <taxon>Alphaproteobacteria</taxon>
        <taxon>Acetobacterales</taxon>
        <taxon>Acetobacteraceae</taxon>
        <taxon>Ameyamaea</taxon>
    </lineage>
</organism>
<evidence type="ECO:0000256" key="6">
    <source>
        <dbReference type="SAM" id="Phobius"/>
    </source>
</evidence>
<evidence type="ECO:0000256" key="2">
    <source>
        <dbReference type="ARBA" id="ARBA00022448"/>
    </source>
</evidence>
<feature type="domain" description="Amino acid permease/ SLC12A" evidence="7">
    <location>
        <begin position="28"/>
        <end position="435"/>
    </location>
</feature>
<dbReference type="RefSeq" id="WP_176612445.1">
    <property type="nucleotide sequence ID" value="NZ_JABXXR010000008.1"/>
</dbReference>
<reference evidence="8 9" key="1">
    <citation type="submission" date="2020-06" db="EMBL/GenBank/DDBJ databases">
        <title>Description of novel acetic acid bacteria.</title>
        <authorList>
            <person name="Sombolestani A."/>
        </authorList>
    </citation>
    <scope>NUCLEOTIDE SEQUENCE [LARGE SCALE GENOMIC DNA]</scope>
    <source>
        <strain evidence="8 9">LMG 27010</strain>
    </source>
</reference>
<feature type="transmembrane region" description="Helical" evidence="6">
    <location>
        <begin position="367"/>
        <end position="387"/>
    </location>
</feature>
<feature type="transmembrane region" description="Helical" evidence="6">
    <location>
        <begin position="103"/>
        <end position="127"/>
    </location>
</feature>
<evidence type="ECO:0000256" key="1">
    <source>
        <dbReference type="ARBA" id="ARBA00004141"/>
    </source>
</evidence>
<keyword evidence="4 6" id="KW-1133">Transmembrane helix</keyword>
<dbReference type="GO" id="GO:0055085">
    <property type="term" value="P:transmembrane transport"/>
    <property type="evidence" value="ECO:0007669"/>
    <property type="project" value="InterPro"/>
</dbReference>
<feature type="transmembrane region" description="Helical" evidence="6">
    <location>
        <begin position="344"/>
        <end position="361"/>
    </location>
</feature>
<dbReference type="Proteomes" id="UP000585665">
    <property type="component" value="Unassembled WGS sequence"/>
</dbReference>
<evidence type="ECO:0000259" key="7">
    <source>
        <dbReference type="Pfam" id="PF00324"/>
    </source>
</evidence>
<dbReference type="EMBL" id="JABXXR010000008">
    <property type="protein sequence ID" value="NVN39431.1"/>
    <property type="molecule type" value="Genomic_DNA"/>
</dbReference>
<sequence length="463" mass="48764">MNDDVGPVVPHDRAPEGGSLSHALRGRHVAMIAIGGTIGSGLFVGASSALALAGPGALIDYAVGGLIVLFICRMLAEMAMASPGTGSFVAHIRRGLGDGAGFVAGWLYWIMWVCVVSVEALACANLIGPSLPIPYLALEILVMGFVTGINLFSVRGYGEFEYWLSLLKVGTIVAFIGACIAGLLGLTPYGVAVSHVMDVNLHPVPRGAMAIVAAVPLVLFAIGGTEASTIAAVESDDPAGNVLRATRSVALRIAAFYVISVGLILAIVPWTDVHPGVSPFLTALNRLGIPGAEVLMGGVILIGCFSALNSGLYITSRMMFELAEMRGAPRFFVRLSANGTPRHAIVTATALAFVVALGGILSPAAAFNFLLGSTGTFVLFDYVLIVLAHMRLRFQAQRRGERLAAPMWCFPLLSVVTLFFLGLVFVVMLGDPETRTQMIAGTVTMLMVVLVERLTRRRRALAT</sequence>
<proteinExistence type="predicted"/>
<feature type="transmembrane region" description="Helical" evidence="6">
    <location>
        <begin position="166"/>
        <end position="187"/>
    </location>
</feature>
<dbReference type="PROSITE" id="PS00218">
    <property type="entry name" value="AMINO_ACID_PERMEASE_1"/>
    <property type="match status" value="1"/>
</dbReference>
<gene>
    <name evidence="8" type="ORF">HUK82_02460</name>
</gene>
<dbReference type="Gene3D" id="1.20.1740.10">
    <property type="entry name" value="Amino acid/polyamine transporter I"/>
    <property type="match status" value="1"/>
</dbReference>
<feature type="transmembrane region" description="Helical" evidence="6">
    <location>
        <begin position="207"/>
        <end position="228"/>
    </location>
</feature>
<keyword evidence="2" id="KW-0813">Transport</keyword>
<dbReference type="PIRSF" id="PIRSF006060">
    <property type="entry name" value="AA_transporter"/>
    <property type="match status" value="1"/>
</dbReference>
<evidence type="ECO:0000313" key="8">
    <source>
        <dbReference type="EMBL" id="NVN39431.1"/>
    </source>
</evidence>
<keyword evidence="5 6" id="KW-0472">Membrane</keyword>
<comment type="subcellular location">
    <subcellularLocation>
        <location evidence="1">Membrane</location>
        <topology evidence="1">Multi-pass membrane protein</topology>
    </subcellularLocation>
</comment>
<feature type="transmembrane region" description="Helical" evidence="6">
    <location>
        <begin position="408"/>
        <end position="430"/>
    </location>
</feature>
<dbReference type="AlphaFoldDB" id="A0A850PEE3"/>
<protein>
    <submittedName>
        <fullName evidence="8">Amino acid permease</fullName>
    </submittedName>
</protein>
<dbReference type="InterPro" id="IPR004840">
    <property type="entry name" value="Amino_acid_permease_CS"/>
</dbReference>
<dbReference type="GO" id="GO:0006865">
    <property type="term" value="P:amino acid transport"/>
    <property type="evidence" value="ECO:0007669"/>
    <property type="project" value="InterPro"/>
</dbReference>
<comment type="caution">
    <text evidence="8">The sequence shown here is derived from an EMBL/GenBank/DDBJ whole genome shotgun (WGS) entry which is preliminary data.</text>
</comment>
<keyword evidence="3 6" id="KW-0812">Transmembrane</keyword>
<evidence type="ECO:0000256" key="3">
    <source>
        <dbReference type="ARBA" id="ARBA00022692"/>
    </source>
</evidence>
<dbReference type="InterPro" id="IPR004841">
    <property type="entry name" value="AA-permease/SLC12A_dom"/>
</dbReference>
<dbReference type="PANTHER" id="PTHR43495:SF5">
    <property type="entry name" value="GAMMA-AMINOBUTYRIC ACID PERMEASE"/>
    <property type="match status" value="1"/>
</dbReference>